<dbReference type="Gene3D" id="1.25.10.10">
    <property type="entry name" value="Leucine-rich Repeat Variant"/>
    <property type="match status" value="2"/>
</dbReference>
<dbReference type="PANTHER" id="PTHR12697">
    <property type="entry name" value="PBS LYASE HEAT-LIKE PROTEIN"/>
    <property type="match status" value="1"/>
</dbReference>
<keyword evidence="2" id="KW-1185">Reference proteome</keyword>
<dbReference type="InterPro" id="IPR016024">
    <property type="entry name" value="ARM-type_fold"/>
</dbReference>
<dbReference type="InterPro" id="IPR004155">
    <property type="entry name" value="PBS_lyase_HEAT"/>
</dbReference>
<evidence type="ECO:0000313" key="1">
    <source>
        <dbReference type="EMBL" id="RJX48016.1"/>
    </source>
</evidence>
<evidence type="ECO:0008006" key="3">
    <source>
        <dbReference type="Google" id="ProtNLM"/>
    </source>
</evidence>
<dbReference type="SUPFAM" id="SSF48371">
    <property type="entry name" value="ARM repeat"/>
    <property type="match status" value="2"/>
</dbReference>
<reference evidence="1 2" key="1">
    <citation type="submission" date="2018-06" db="EMBL/GenBank/DDBJ databases">
        <title>Halonotius sp. F13-13 a new haloarchaeeon isolated from a solar saltern from Isla Cristina, Huelva, Spain.</title>
        <authorList>
            <person name="Duran-Viseras A."/>
            <person name="Sanchez-Porro C."/>
            <person name="Ventosa A."/>
        </authorList>
    </citation>
    <scope>NUCLEOTIDE SEQUENCE [LARGE SCALE GENOMIC DNA]</scope>
    <source>
        <strain evidence="1 2">CECT 7525</strain>
    </source>
</reference>
<evidence type="ECO:0000313" key="2">
    <source>
        <dbReference type="Proteomes" id="UP000281564"/>
    </source>
</evidence>
<dbReference type="Pfam" id="PF13646">
    <property type="entry name" value="HEAT_2"/>
    <property type="match status" value="1"/>
</dbReference>
<dbReference type="GO" id="GO:0016491">
    <property type="term" value="F:oxidoreductase activity"/>
    <property type="evidence" value="ECO:0007669"/>
    <property type="project" value="TreeGrafter"/>
</dbReference>
<protein>
    <recommendedName>
        <fullName evidence="3">HEAT repeat domain-containing protein</fullName>
    </recommendedName>
</protein>
<dbReference type="SMART" id="SM00567">
    <property type="entry name" value="EZ_HEAT"/>
    <property type="match status" value="5"/>
</dbReference>
<dbReference type="AlphaFoldDB" id="A0A3A6Q6P3"/>
<dbReference type="InterPro" id="IPR011989">
    <property type="entry name" value="ARM-like"/>
</dbReference>
<accession>A0A3A6Q6P3</accession>
<organism evidence="1 2">
    <name type="scientific">Halonotius pteroides</name>
    <dbReference type="NCBI Taxonomy" id="268735"/>
    <lineage>
        <taxon>Archaea</taxon>
        <taxon>Methanobacteriati</taxon>
        <taxon>Methanobacteriota</taxon>
        <taxon>Stenosarchaea group</taxon>
        <taxon>Halobacteria</taxon>
        <taxon>Halobacteriales</taxon>
        <taxon>Haloferacaceae</taxon>
        <taxon>Halonotius</taxon>
    </lineage>
</organism>
<proteinExistence type="predicted"/>
<dbReference type="RefSeq" id="WP_120086116.1">
    <property type="nucleotide sequence ID" value="NZ_QMDW01000027.1"/>
</dbReference>
<dbReference type="OrthoDB" id="337116at2157"/>
<dbReference type="PANTHER" id="PTHR12697:SF5">
    <property type="entry name" value="DEOXYHYPUSINE HYDROXYLASE"/>
    <property type="match status" value="1"/>
</dbReference>
<comment type="caution">
    <text evidence="1">The sequence shown here is derived from an EMBL/GenBank/DDBJ whole genome shotgun (WGS) entry which is preliminary data.</text>
</comment>
<dbReference type="Proteomes" id="UP000281564">
    <property type="component" value="Unassembled WGS sequence"/>
</dbReference>
<gene>
    <name evidence="1" type="ORF">DP106_13435</name>
</gene>
<dbReference type="EMBL" id="QMDW01000027">
    <property type="protein sequence ID" value="RJX48016.1"/>
    <property type="molecule type" value="Genomic_DNA"/>
</dbReference>
<name>A0A3A6Q6P3_9EURY</name>
<sequence length="415" mass="45686">MASDGQSTETRFLYSIATSGQYDRLVTYLGSNEPLAVRRKAADLLTQSLESLVDQETDSVVDELYHAALTETTDSVRADIIEVLIYVEDNAVDRLVSKIESGEYPTPTDSPSPLVYVEWFDSRHVELRLVAVTGLGQIGTPQVVSKLIIACQDSDKRIQIRALKECGRIGDPRCVAVARNCLQTTDRDVKTAAARCLVQIGTPDAIGGVMALCKEDDLRLRRAIVSELGKTGSLSVFGILLNEIADPESQLKDLAIQSAVELIAHADSANSHAVRITVGTHLQQVADQDTINKLAAVVDSPTPQIRRNAIWVLCQLIDPSVHIESLDKLIAAIGDDDETTAKMTVSKLAKCTDTVVLDQLDEFVETHEINSRVMQRIDYIRDQIKTKTADDRRKEAIEYTKVSNPADYTKKHADE</sequence>